<dbReference type="GO" id="GO:0005737">
    <property type="term" value="C:cytoplasm"/>
    <property type="evidence" value="ECO:0007669"/>
    <property type="project" value="TreeGrafter"/>
</dbReference>
<evidence type="ECO:0000256" key="1">
    <source>
        <dbReference type="ARBA" id="ARBA00001974"/>
    </source>
</evidence>
<dbReference type="Pfam" id="PF01266">
    <property type="entry name" value="DAO"/>
    <property type="match status" value="1"/>
</dbReference>
<evidence type="ECO:0000256" key="5">
    <source>
        <dbReference type="ARBA" id="ARBA00023002"/>
    </source>
</evidence>
<feature type="non-terminal residue" evidence="8">
    <location>
        <position position="1"/>
    </location>
</feature>
<keyword evidence="5" id="KW-0560">Oxidoreductase</keyword>
<feature type="non-terminal residue" evidence="8">
    <location>
        <position position="295"/>
    </location>
</feature>
<evidence type="ECO:0000313" key="8">
    <source>
        <dbReference type="EMBL" id="OAD65416.1"/>
    </source>
</evidence>
<dbReference type="OrthoDB" id="2015447at2759"/>
<dbReference type="InterPro" id="IPR006076">
    <property type="entry name" value="FAD-dep_OxRdtase"/>
</dbReference>
<dbReference type="RefSeq" id="XP_018283456.1">
    <property type="nucleotide sequence ID" value="XM_018440188.1"/>
</dbReference>
<dbReference type="PANTHER" id="PTHR11530">
    <property type="entry name" value="D-AMINO ACID OXIDASE"/>
    <property type="match status" value="1"/>
</dbReference>
<dbReference type="STRING" id="763407.A0A162PG92"/>
<dbReference type="EMBL" id="KV441028">
    <property type="protein sequence ID" value="OAD65416.1"/>
    <property type="molecule type" value="Genomic_DNA"/>
</dbReference>
<gene>
    <name evidence="8" type="ORF">PHYBLDRAFT_4549</name>
</gene>
<feature type="binding site" evidence="6">
    <location>
        <position position="179"/>
    </location>
    <ligand>
        <name>FAD</name>
        <dbReference type="ChEBI" id="CHEBI:57692"/>
    </ligand>
</feature>
<reference evidence="9" key="1">
    <citation type="submission" date="2015-06" db="EMBL/GenBank/DDBJ databases">
        <title>Expansion of signal transduction pathways in fungi by whole-genome duplication.</title>
        <authorList>
            <consortium name="DOE Joint Genome Institute"/>
            <person name="Corrochano L.M."/>
            <person name="Kuo A."/>
            <person name="Marcet-Houben M."/>
            <person name="Polaino S."/>
            <person name="Salamov A."/>
            <person name="Villalobos J.M."/>
            <person name="Alvarez M.I."/>
            <person name="Avalos J."/>
            <person name="Benito E.P."/>
            <person name="Benoit I."/>
            <person name="Burger G."/>
            <person name="Camino L.P."/>
            <person name="Canovas D."/>
            <person name="Cerda-Olmedo E."/>
            <person name="Cheng J.-F."/>
            <person name="Dominguez A."/>
            <person name="Elias M."/>
            <person name="Eslava A.P."/>
            <person name="Glaser F."/>
            <person name="Grimwood J."/>
            <person name="Gutierrez G."/>
            <person name="Heitman J."/>
            <person name="Henrissat B."/>
            <person name="Iturriaga E.A."/>
            <person name="Lang B.F."/>
            <person name="Lavin J.L."/>
            <person name="Lee S."/>
            <person name="Li W."/>
            <person name="Lindquist E."/>
            <person name="Lopez-Garcia S."/>
            <person name="Luque E.M."/>
            <person name="Marcos A.T."/>
            <person name="Martin J."/>
            <person name="McCluskey K."/>
            <person name="Medina H.R."/>
            <person name="Miralles-Duran A."/>
            <person name="Miyazaki A."/>
            <person name="Munoz-Torres E."/>
            <person name="Oguiza J.A."/>
            <person name="Ohm R."/>
            <person name="Olmedo M."/>
            <person name="Orejas M."/>
            <person name="Ortiz-Castellanos L."/>
            <person name="Pisabarro A.G."/>
            <person name="Rodriguez-Romero J."/>
            <person name="Ruiz-Herrera J."/>
            <person name="Ruiz-Vazquez R."/>
            <person name="Sanz C."/>
            <person name="Schackwitz W."/>
            <person name="Schmutz J."/>
            <person name="Shahriari M."/>
            <person name="Shelest E."/>
            <person name="Silva-Franco F."/>
            <person name="Soanes D."/>
            <person name="Syed K."/>
            <person name="Tagua V.G."/>
            <person name="Talbot N.J."/>
            <person name="Thon M."/>
            <person name="De vries R.P."/>
            <person name="Wiebenga A."/>
            <person name="Yadav J.S."/>
            <person name="Braun E.L."/>
            <person name="Baker S."/>
            <person name="Garre V."/>
            <person name="Horwitz B."/>
            <person name="Torres-Martinez S."/>
            <person name="Idnurm A."/>
            <person name="Herrera-Estrella A."/>
            <person name="Gabaldon T."/>
            <person name="Grigoriev I.V."/>
        </authorList>
    </citation>
    <scope>NUCLEOTIDE SEQUENCE [LARGE SCALE GENOMIC DNA]</scope>
    <source>
        <strain evidence="9">NRRL 1555(-)</strain>
    </source>
</reference>
<evidence type="ECO:0000256" key="3">
    <source>
        <dbReference type="ARBA" id="ARBA00022630"/>
    </source>
</evidence>
<dbReference type="PIRSF" id="PIRSF000189">
    <property type="entry name" value="D-aa_oxidase"/>
    <property type="match status" value="1"/>
</dbReference>
<evidence type="ECO:0000313" key="9">
    <source>
        <dbReference type="Proteomes" id="UP000077315"/>
    </source>
</evidence>
<evidence type="ECO:0000256" key="2">
    <source>
        <dbReference type="ARBA" id="ARBA00006730"/>
    </source>
</evidence>
<evidence type="ECO:0000256" key="4">
    <source>
        <dbReference type="ARBA" id="ARBA00022827"/>
    </source>
</evidence>
<keyword evidence="4 6" id="KW-0274">FAD</keyword>
<proteinExistence type="inferred from homology"/>
<dbReference type="GO" id="GO:0003884">
    <property type="term" value="F:D-amino-acid oxidase activity"/>
    <property type="evidence" value="ECO:0007669"/>
    <property type="project" value="InterPro"/>
</dbReference>
<accession>A0A162PG92</accession>
<dbReference type="GeneID" id="29001094"/>
<dbReference type="SUPFAM" id="SSF51971">
    <property type="entry name" value="Nucleotide-binding domain"/>
    <property type="match status" value="1"/>
</dbReference>
<dbReference type="InParanoid" id="A0A162PG92"/>
<dbReference type="InterPro" id="IPR023209">
    <property type="entry name" value="DAO"/>
</dbReference>
<dbReference type="Gene3D" id="3.30.9.10">
    <property type="entry name" value="D-Amino Acid Oxidase, subunit A, domain 2"/>
    <property type="match status" value="1"/>
</dbReference>
<sequence length="295" mass="32801">IDLGAGVSGLTTAIMLLRNGHKNVVVVGKHIPGDMSHEYTSPWAGASVLSFATSTDKRLQAIDRYTLKEFKRLANEDFSAGVMYCPGLQYNDLPDMPGQDSLWVRDHYAEFKEIPKDLLPEGTAFGFRFVSFTTSVPTYLAWLVRTLESLGGRLERGSFESLQEVMEKYKDADTLINCTAMGARDLKDVLDDNMYTLRGQTVLVRAPHVKQQFYRDGDGYFTYIIPRADGNVICGGTMDLVNKDPKPDAELTKTILKNCCNLYPDITHGKGPEAFDIVSVNVGFRPGRKGGIRIE</sequence>
<feature type="binding site" evidence="6">
    <location>
        <position position="285"/>
    </location>
    <ligand>
        <name>D-dopa</name>
        <dbReference type="ChEBI" id="CHEBI:149689"/>
    </ligand>
</feature>
<dbReference type="SUPFAM" id="SSF54373">
    <property type="entry name" value="FAD-linked reductases, C-terminal domain"/>
    <property type="match status" value="1"/>
</dbReference>
<keyword evidence="3" id="KW-0285">Flavoprotein</keyword>
<dbReference type="FunCoup" id="A0A162PG92">
    <property type="interactions" value="69"/>
</dbReference>
<dbReference type="Gene3D" id="3.40.50.720">
    <property type="entry name" value="NAD(P)-binding Rossmann-like Domain"/>
    <property type="match status" value="1"/>
</dbReference>
<feature type="binding site" evidence="6">
    <location>
        <begin position="40"/>
        <end position="41"/>
    </location>
    <ligand>
        <name>FAD</name>
        <dbReference type="ChEBI" id="CHEBI:57692"/>
    </ligand>
</feature>
<feature type="binding site" evidence="6">
    <location>
        <position position="223"/>
    </location>
    <ligand>
        <name>D-dopa</name>
        <dbReference type="ChEBI" id="CHEBI:149689"/>
    </ligand>
</feature>
<feature type="domain" description="FAD dependent oxidoreductase" evidence="7">
    <location>
        <begin position="4"/>
        <end position="287"/>
    </location>
</feature>
<comment type="cofactor">
    <cofactor evidence="1 6">
        <name>FAD</name>
        <dbReference type="ChEBI" id="CHEBI:57692"/>
    </cofactor>
</comment>
<evidence type="ECO:0000259" key="7">
    <source>
        <dbReference type="Pfam" id="PF01266"/>
    </source>
</evidence>
<protein>
    <recommendedName>
        <fullName evidence="7">FAD dependent oxidoreductase domain-containing protein</fullName>
    </recommendedName>
</protein>
<evidence type="ECO:0000256" key="6">
    <source>
        <dbReference type="PIRSR" id="PIRSR000189-1"/>
    </source>
</evidence>
<dbReference type="GO" id="GO:0019478">
    <property type="term" value="P:D-amino acid catabolic process"/>
    <property type="evidence" value="ECO:0007669"/>
    <property type="project" value="TreeGrafter"/>
</dbReference>
<dbReference type="PANTHER" id="PTHR11530:SF11">
    <property type="entry name" value="D-ASPARTATE OXIDASE"/>
    <property type="match status" value="1"/>
</dbReference>
<dbReference type="AlphaFoldDB" id="A0A162PG92"/>
<keyword evidence="9" id="KW-1185">Reference proteome</keyword>
<dbReference type="Proteomes" id="UP000077315">
    <property type="component" value="Unassembled WGS sequence"/>
</dbReference>
<comment type="similarity">
    <text evidence="2">Belongs to the DAMOX/DASOX family.</text>
</comment>
<dbReference type="GO" id="GO:0071949">
    <property type="term" value="F:FAD binding"/>
    <property type="evidence" value="ECO:0007669"/>
    <property type="project" value="InterPro"/>
</dbReference>
<name>A0A162PG92_PHYB8</name>
<dbReference type="VEuPathDB" id="FungiDB:PHYBLDRAFT_4549"/>
<organism evidence="8 9">
    <name type="scientific">Phycomyces blakesleeanus (strain ATCC 8743b / DSM 1359 / FGSC 10004 / NBRC 33097 / NRRL 1555)</name>
    <dbReference type="NCBI Taxonomy" id="763407"/>
    <lineage>
        <taxon>Eukaryota</taxon>
        <taxon>Fungi</taxon>
        <taxon>Fungi incertae sedis</taxon>
        <taxon>Mucoromycota</taxon>
        <taxon>Mucoromycotina</taxon>
        <taxon>Mucoromycetes</taxon>
        <taxon>Mucorales</taxon>
        <taxon>Phycomycetaceae</taxon>
        <taxon>Phycomyces</taxon>
    </lineage>
</organism>